<keyword evidence="2" id="KW-1185">Reference proteome</keyword>
<reference evidence="1 2" key="1">
    <citation type="submission" date="2021-02" db="EMBL/GenBank/DDBJ databases">
        <title>Paracoccus methylovroum sp.nov., a new methanol and methylamine utilizing methylotrophic denitrifer.</title>
        <authorList>
            <person name="Timsy T."/>
            <person name="Behrendt U."/>
            <person name="Ulrich A."/>
            <person name="Spanner T."/>
            <person name="Foesel B.U."/>
            <person name="Horn M.A."/>
            <person name="Kolb S."/>
        </authorList>
    </citation>
    <scope>NUCLEOTIDE SEQUENCE [LARGE SCALE GENOMIC DNA]</scope>
    <source>
        <strain evidence="1 2">H4-D09</strain>
    </source>
</reference>
<name>A0ABX7JFB1_9RHOB</name>
<evidence type="ECO:0000313" key="2">
    <source>
        <dbReference type="Proteomes" id="UP000663629"/>
    </source>
</evidence>
<evidence type="ECO:0000313" key="1">
    <source>
        <dbReference type="EMBL" id="QRZ12923.1"/>
    </source>
</evidence>
<protein>
    <submittedName>
        <fullName evidence="1">DUF3489 domain-containing protein</fullName>
    </submittedName>
</protein>
<dbReference type="EMBL" id="CP070368">
    <property type="protein sequence ID" value="QRZ12923.1"/>
    <property type="molecule type" value="Genomic_DNA"/>
</dbReference>
<gene>
    <name evidence="1" type="ORF">JWJ88_10040</name>
</gene>
<dbReference type="RefSeq" id="WP_205293929.1">
    <property type="nucleotide sequence ID" value="NZ_CP070368.1"/>
</dbReference>
<dbReference type="Proteomes" id="UP000663629">
    <property type="component" value="Chromosome 1"/>
</dbReference>
<organism evidence="1 2">
    <name type="scientific">Paracoccus methylovorus</name>
    <dbReference type="NCBI Taxonomy" id="2812658"/>
    <lineage>
        <taxon>Bacteria</taxon>
        <taxon>Pseudomonadati</taxon>
        <taxon>Pseudomonadota</taxon>
        <taxon>Alphaproteobacteria</taxon>
        <taxon>Rhodobacterales</taxon>
        <taxon>Paracoccaceae</taxon>
        <taxon>Paracoccus</taxon>
    </lineage>
</organism>
<sequence length="184" mass="19658">MTKLTETQTIILSAGAQRPENIALPLPKGLAGAAAKMAVTKMIEHGWLQEVDANLRRNEPLWRETGDGHGTTLVVTDAGLLAIGIEPVVVKTVVAIHQHATKAPEARQPTPRTGTKQAMLIAMLRRPEGAAISEIVAETGWQAHTVRGAISGALKKKLGLHIGSERVTGRGSVYRIESDDQNAE</sequence>
<proteinExistence type="predicted"/>
<dbReference type="InterPro" id="IPR021880">
    <property type="entry name" value="DUF3489"/>
</dbReference>
<accession>A0ABX7JFB1</accession>
<dbReference type="Pfam" id="PF11994">
    <property type="entry name" value="DUF3489"/>
    <property type="match status" value="1"/>
</dbReference>